<reference evidence="7" key="1">
    <citation type="submission" date="2015-08" db="EMBL/GenBank/DDBJ databases">
        <authorList>
            <person name="Babu N.S."/>
            <person name="Beckwith C.J."/>
            <person name="Beseler K.G."/>
            <person name="Brison A."/>
            <person name="Carone J.V."/>
            <person name="Caskin T.P."/>
            <person name="Diamond M."/>
            <person name="Durham M.E."/>
            <person name="Foxe J.M."/>
            <person name="Go M."/>
            <person name="Henderson B.A."/>
            <person name="Jones I.B."/>
            <person name="McGettigan J.A."/>
            <person name="Micheletti S.J."/>
            <person name="Nasrallah M.E."/>
            <person name="Ortiz D."/>
            <person name="Piller C.R."/>
            <person name="Privatt S.R."/>
            <person name="Schneider S.L."/>
            <person name="Sharp S."/>
            <person name="Smith T.C."/>
            <person name="Stanton J.D."/>
            <person name="Ullery H.E."/>
            <person name="Wilson R.J."/>
            <person name="Serrano M.G."/>
            <person name="Buck G."/>
            <person name="Lee V."/>
            <person name="Wang Y."/>
            <person name="Carvalho R."/>
            <person name="Voegtly L."/>
            <person name="Shi R."/>
            <person name="Duckworth R."/>
            <person name="Johnson A."/>
            <person name="Loviza R."/>
            <person name="Walstead R."/>
            <person name="Shah Z."/>
            <person name="Kiflezghi M."/>
            <person name="Wade K."/>
            <person name="Ball S.L."/>
            <person name="Bradley K.W."/>
            <person name="Asai D.J."/>
            <person name="Bowman C.A."/>
            <person name="Russell D.A."/>
            <person name="Pope W.H."/>
            <person name="Jacobs-Sera D."/>
            <person name="Hendrix R.W."/>
            <person name="Hatfull G.F."/>
        </authorList>
    </citation>
    <scope>NUCLEOTIDE SEQUENCE</scope>
</reference>
<keyword evidence="2 5" id="KW-0812">Transmembrane</keyword>
<evidence type="ECO:0000256" key="3">
    <source>
        <dbReference type="ARBA" id="ARBA00022989"/>
    </source>
</evidence>
<feature type="transmembrane region" description="Helical" evidence="5">
    <location>
        <begin position="81"/>
        <end position="110"/>
    </location>
</feature>
<dbReference type="Pfam" id="PF14378">
    <property type="entry name" value="PAP2_3"/>
    <property type="match status" value="1"/>
</dbReference>
<dbReference type="EMBL" id="CZKA01000024">
    <property type="protein sequence ID" value="CUR55787.1"/>
    <property type="molecule type" value="Genomic_DNA"/>
</dbReference>
<dbReference type="CDD" id="cd03386">
    <property type="entry name" value="PAP2_Aur1_like"/>
    <property type="match status" value="1"/>
</dbReference>
<dbReference type="InterPro" id="IPR052185">
    <property type="entry name" value="IPC_Synthase-Related"/>
</dbReference>
<name>A0A2P2C195_9ZZZZ</name>
<protein>
    <recommendedName>
        <fullName evidence="6">Inositolphosphotransferase Aur1/Ipt1 domain-containing protein</fullName>
    </recommendedName>
</protein>
<dbReference type="AlphaFoldDB" id="A0A2P2C195"/>
<proteinExistence type="predicted"/>
<keyword evidence="3 5" id="KW-1133">Transmembrane helix</keyword>
<dbReference type="PANTHER" id="PTHR31310">
    <property type="match status" value="1"/>
</dbReference>
<gene>
    <name evidence="7" type="ORF">NOCA2300019</name>
</gene>
<evidence type="ECO:0000256" key="2">
    <source>
        <dbReference type="ARBA" id="ARBA00022692"/>
    </source>
</evidence>
<evidence type="ECO:0000313" key="7">
    <source>
        <dbReference type="EMBL" id="CUR55787.1"/>
    </source>
</evidence>
<dbReference type="GO" id="GO:0016020">
    <property type="term" value="C:membrane"/>
    <property type="evidence" value="ECO:0007669"/>
    <property type="project" value="UniProtKB-SubCell"/>
</dbReference>
<keyword evidence="4 5" id="KW-0472">Membrane</keyword>
<sequence>MSQCTTHPRSAEVEAEPAPRRRVLLSGGVLELVVLVALFVVYNLVRSLPSADASTAVAHAGRVLSLEGPLFSHLERPLNHWLAAAPVFAVAACYYYAALHYVATPAVLLLSRRRGGWRYRRAYWTLVLASAFALIGYAVLPTAPPRLVPHLDIVDVLRVYADYGWWGSAASAPRGIGDATNQYAAMPSMHFGWALWCAIQLWGFGGRGWRVIAVLYPGILLVVVLATGNHFLLDVLAGAGCVVVAHLLVTLVERRRGRP</sequence>
<evidence type="ECO:0000256" key="1">
    <source>
        <dbReference type="ARBA" id="ARBA00004141"/>
    </source>
</evidence>
<dbReference type="InterPro" id="IPR026841">
    <property type="entry name" value="Aur1/Ipt1"/>
</dbReference>
<feature type="transmembrane region" description="Helical" evidence="5">
    <location>
        <begin position="235"/>
        <end position="252"/>
    </location>
</feature>
<comment type="subcellular location">
    <subcellularLocation>
        <location evidence="1">Membrane</location>
        <topology evidence="1">Multi-pass membrane protein</topology>
    </subcellularLocation>
</comment>
<evidence type="ECO:0000256" key="5">
    <source>
        <dbReference type="SAM" id="Phobius"/>
    </source>
</evidence>
<evidence type="ECO:0000256" key="4">
    <source>
        <dbReference type="ARBA" id="ARBA00023136"/>
    </source>
</evidence>
<feature type="transmembrane region" description="Helical" evidence="5">
    <location>
        <begin position="23"/>
        <end position="45"/>
    </location>
</feature>
<feature type="transmembrane region" description="Helical" evidence="5">
    <location>
        <begin position="183"/>
        <end position="204"/>
    </location>
</feature>
<evidence type="ECO:0000259" key="6">
    <source>
        <dbReference type="Pfam" id="PF14378"/>
    </source>
</evidence>
<accession>A0A2P2C195</accession>
<feature type="transmembrane region" description="Helical" evidence="5">
    <location>
        <begin position="122"/>
        <end position="140"/>
    </location>
</feature>
<feature type="domain" description="Inositolphosphotransferase Aur1/Ipt1" evidence="6">
    <location>
        <begin position="63"/>
        <end position="248"/>
    </location>
</feature>
<feature type="transmembrane region" description="Helical" evidence="5">
    <location>
        <begin position="211"/>
        <end position="229"/>
    </location>
</feature>
<organism evidence="7">
    <name type="scientific">metagenome</name>
    <dbReference type="NCBI Taxonomy" id="256318"/>
    <lineage>
        <taxon>unclassified sequences</taxon>
        <taxon>metagenomes</taxon>
    </lineage>
</organism>
<dbReference type="PANTHER" id="PTHR31310:SF7">
    <property type="entry name" value="PA-PHOSPHATASE RELATED-FAMILY PROTEIN DDB_G0268928"/>
    <property type="match status" value="1"/>
</dbReference>